<gene>
    <name evidence="2" type="ORF">MTR67_031292</name>
</gene>
<evidence type="ECO:0000256" key="1">
    <source>
        <dbReference type="SAM" id="MobiDB-lite"/>
    </source>
</evidence>
<keyword evidence="3" id="KW-1185">Reference proteome</keyword>
<protein>
    <recommendedName>
        <fullName evidence="4">Gag-pol polyprotein</fullName>
    </recommendedName>
</protein>
<feature type="region of interest" description="Disordered" evidence="1">
    <location>
        <begin position="1"/>
        <end position="27"/>
    </location>
</feature>
<evidence type="ECO:0008006" key="4">
    <source>
        <dbReference type="Google" id="ProtNLM"/>
    </source>
</evidence>
<feature type="compositionally biased region" description="Basic residues" evidence="1">
    <location>
        <begin position="1"/>
        <end position="10"/>
    </location>
</feature>
<dbReference type="EMBL" id="CP133618">
    <property type="protein sequence ID" value="WMV37907.1"/>
    <property type="molecule type" value="Genomic_DNA"/>
</dbReference>
<proteinExistence type="predicted"/>
<name>A0AAF0ZER3_SOLVR</name>
<dbReference type="Proteomes" id="UP001234989">
    <property type="component" value="Chromosome 7"/>
</dbReference>
<evidence type="ECO:0000313" key="3">
    <source>
        <dbReference type="Proteomes" id="UP001234989"/>
    </source>
</evidence>
<feature type="compositionally biased region" description="Basic residues" evidence="1">
    <location>
        <begin position="189"/>
        <end position="198"/>
    </location>
</feature>
<evidence type="ECO:0000313" key="2">
    <source>
        <dbReference type="EMBL" id="WMV37907.1"/>
    </source>
</evidence>
<accession>A0AAF0ZER3</accession>
<organism evidence="2 3">
    <name type="scientific">Solanum verrucosum</name>
    <dbReference type="NCBI Taxonomy" id="315347"/>
    <lineage>
        <taxon>Eukaryota</taxon>
        <taxon>Viridiplantae</taxon>
        <taxon>Streptophyta</taxon>
        <taxon>Embryophyta</taxon>
        <taxon>Tracheophyta</taxon>
        <taxon>Spermatophyta</taxon>
        <taxon>Magnoliopsida</taxon>
        <taxon>eudicotyledons</taxon>
        <taxon>Gunneridae</taxon>
        <taxon>Pentapetalae</taxon>
        <taxon>asterids</taxon>
        <taxon>lamiids</taxon>
        <taxon>Solanales</taxon>
        <taxon>Solanaceae</taxon>
        <taxon>Solanoideae</taxon>
        <taxon>Solaneae</taxon>
        <taxon>Solanum</taxon>
    </lineage>
</organism>
<feature type="region of interest" description="Disordered" evidence="1">
    <location>
        <begin position="171"/>
        <end position="198"/>
    </location>
</feature>
<dbReference type="AlphaFoldDB" id="A0AAF0ZER3"/>
<sequence>MATRKAYTRRNVRENEEQEAPPQAPQVSVDPLVEKVTNAEFRAAFQVLAQAMKAQANMDGAVHLNANVGMKTSRVKDLNRIISLEFHGSKVEEDPQEFIDEVYKVLMIMGVIEVEKAELAAYQLNDVSQTWFNQEKEGRLEDTGMLLRWLSIQGQELEKFKEKSIEVKRAKTGDSNFSQARSDGDGRSKFRQRSKMGT</sequence>
<reference evidence="2" key="1">
    <citation type="submission" date="2023-08" db="EMBL/GenBank/DDBJ databases">
        <title>A de novo genome assembly of Solanum verrucosum Schlechtendal, a Mexican diploid species geographically isolated from the other diploid A-genome species in potato relatives.</title>
        <authorList>
            <person name="Hosaka K."/>
        </authorList>
    </citation>
    <scope>NUCLEOTIDE SEQUENCE</scope>
    <source>
        <tissue evidence="2">Young leaves</tissue>
    </source>
</reference>